<feature type="compositionally biased region" description="Basic and acidic residues" evidence="1">
    <location>
        <begin position="19"/>
        <end position="40"/>
    </location>
</feature>
<dbReference type="PANTHER" id="PTHR12358:SF26">
    <property type="entry name" value="CERAMIDE KINASE-LIKE PROTEIN"/>
    <property type="match status" value="1"/>
</dbReference>
<dbReference type="GO" id="GO:0006672">
    <property type="term" value="P:ceramide metabolic process"/>
    <property type="evidence" value="ECO:0007669"/>
    <property type="project" value="TreeGrafter"/>
</dbReference>
<dbReference type="InterPro" id="IPR016064">
    <property type="entry name" value="NAD/diacylglycerol_kinase_sf"/>
</dbReference>
<evidence type="ECO:0000313" key="4">
    <source>
        <dbReference type="EMBL" id="CAF3481178.1"/>
    </source>
</evidence>
<dbReference type="Gene3D" id="3.40.50.10330">
    <property type="entry name" value="Probable inorganic polyphosphate/atp-NAD kinase, domain 1"/>
    <property type="match status" value="1"/>
</dbReference>
<evidence type="ECO:0000313" key="5">
    <source>
        <dbReference type="Proteomes" id="UP000663881"/>
    </source>
</evidence>
<feature type="region of interest" description="Disordered" evidence="1">
    <location>
        <begin position="668"/>
        <end position="698"/>
    </location>
</feature>
<dbReference type="Gene3D" id="2.60.200.40">
    <property type="match status" value="1"/>
</dbReference>
<dbReference type="PANTHER" id="PTHR12358">
    <property type="entry name" value="SPHINGOSINE KINASE"/>
    <property type="match status" value="1"/>
</dbReference>
<dbReference type="GO" id="GO:0001729">
    <property type="term" value="F:ceramide kinase activity"/>
    <property type="evidence" value="ECO:0007669"/>
    <property type="project" value="TreeGrafter"/>
</dbReference>
<feature type="compositionally biased region" description="Polar residues" evidence="1">
    <location>
        <begin position="619"/>
        <end position="637"/>
    </location>
</feature>
<dbReference type="InterPro" id="IPR001206">
    <property type="entry name" value="Diacylglycerol_kinase_cat_dom"/>
</dbReference>
<dbReference type="InterPro" id="IPR050187">
    <property type="entry name" value="Lipid_Phosphate_FormReg"/>
</dbReference>
<reference evidence="4" key="1">
    <citation type="submission" date="2021-02" db="EMBL/GenBank/DDBJ databases">
        <authorList>
            <person name="Nowell W R."/>
        </authorList>
    </citation>
    <scope>NUCLEOTIDE SEQUENCE</scope>
</reference>
<evidence type="ECO:0000259" key="2">
    <source>
        <dbReference type="PROSITE" id="PS50146"/>
    </source>
</evidence>
<feature type="region of interest" description="Disordered" evidence="1">
    <location>
        <begin position="713"/>
        <end position="733"/>
    </location>
</feature>
<feature type="region of interest" description="Disordered" evidence="1">
    <location>
        <begin position="1"/>
        <end position="41"/>
    </location>
</feature>
<dbReference type="EMBL" id="CAJNON010000109">
    <property type="protein sequence ID" value="CAF0978647.1"/>
    <property type="molecule type" value="Genomic_DNA"/>
</dbReference>
<feature type="compositionally biased region" description="Basic and acidic residues" evidence="1">
    <location>
        <begin position="582"/>
        <end position="601"/>
    </location>
</feature>
<protein>
    <recommendedName>
        <fullName evidence="2">DAGKc domain-containing protein</fullName>
    </recommendedName>
</protein>
<evidence type="ECO:0000256" key="1">
    <source>
        <dbReference type="SAM" id="MobiDB-lite"/>
    </source>
</evidence>
<dbReference type="Pfam" id="PF19280">
    <property type="entry name" value="CERK_C"/>
    <property type="match status" value="1"/>
</dbReference>
<dbReference type="OrthoDB" id="530923at2759"/>
<dbReference type="AlphaFoldDB" id="A0A818FX75"/>
<dbReference type="PROSITE" id="PS50146">
    <property type="entry name" value="DAGK"/>
    <property type="match status" value="1"/>
</dbReference>
<dbReference type="Pfam" id="PF00781">
    <property type="entry name" value="DAGK_cat"/>
    <property type="match status" value="1"/>
</dbReference>
<dbReference type="Proteomes" id="UP000663881">
    <property type="component" value="Unassembled WGS sequence"/>
</dbReference>
<feature type="compositionally biased region" description="Basic residues" evidence="1">
    <location>
        <begin position="1"/>
        <end position="11"/>
    </location>
</feature>
<organism evidence="4 5">
    <name type="scientific">Adineta steineri</name>
    <dbReference type="NCBI Taxonomy" id="433720"/>
    <lineage>
        <taxon>Eukaryota</taxon>
        <taxon>Metazoa</taxon>
        <taxon>Spiralia</taxon>
        <taxon>Gnathifera</taxon>
        <taxon>Rotifera</taxon>
        <taxon>Eurotatoria</taxon>
        <taxon>Bdelloidea</taxon>
        <taxon>Adinetida</taxon>
        <taxon>Adinetidae</taxon>
        <taxon>Adineta</taxon>
    </lineage>
</organism>
<feature type="region of interest" description="Disordered" evidence="1">
    <location>
        <begin position="445"/>
        <end position="467"/>
    </location>
</feature>
<dbReference type="GO" id="GO:0016020">
    <property type="term" value="C:membrane"/>
    <property type="evidence" value="ECO:0007669"/>
    <property type="project" value="GOC"/>
</dbReference>
<proteinExistence type="predicted"/>
<feature type="compositionally biased region" description="Polar residues" evidence="1">
    <location>
        <begin position="453"/>
        <end position="467"/>
    </location>
</feature>
<comment type="caution">
    <text evidence="4">The sequence shown here is derived from an EMBL/GenBank/DDBJ whole genome shotgun (WGS) entry which is preliminary data.</text>
</comment>
<dbReference type="InterPro" id="IPR045363">
    <property type="entry name" value="CERK_C"/>
</dbReference>
<accession>A0A818FX75</accession>
<evidence type="ECO:0000313" key="3">
    <source>
        <dbReference type="EMBL" id="CAF0978647.1"/>
    </source>
</evidence>
<dbReference type="EMBL" id="CAJOAY010000006">
    <property type="protein sequence ID" value="CAF3481178.1"/>
    <property type="molecule type" value="Genomic_DNA"/>
</dbReference>
<name>A0A818FX75_9BILA</name>
<gene>
    <name evidence="4" type="ORF">OKA104_LOCUS327</name>
    <name evidence="3" type="ORF">VCS650_LOCUS13542</name>
</gene>
<dbReference type="InterPro" id="IPR017438">
    <property type="entry name" value="ATP-NAD_kinase_N"/>
</dbReference>
<sequence length="812" mass="93292">MSSRTHQHRSKSSVNVKQAFEEHENEDKLNNEEITDEHGTLSDVNDTDFDRFYARAFFTVNDSTVEVILDNDILSWSRVSNESSREESHQRKTTNKDHSNSIDIHDVYAILPVYNQYSWYLSNNERRTSITVSNLPLSSKSQLCGFQLYSYERIDDNILQEIQIIFQSTIPNQIQQWYELLSKIISEYKPSKNVLVICNPYAGSKYSRQVYNTQIKPMLDRAQYNISYTEITEQCSVDDILNDLKSDLNSLYGLIIIGGDGSVIQIINALLQYLAKENQTRLDIENDLPILPCPICIIPTGTTNIICHSIHGNIDHCTPIFHLLFKQLLDQQMKIDMSAVFDANYKFVTANFSAGGGYPANALKYFTRYSSYSPKKILQKSFLKAASNKNLKPIEMEIRYIPADENSIDTRCYQGCSVCSPNIEKTVDQVKIFDNSHIQKMDKQNKFFKSKTNDNNRSLSSSRKISAQQNNKDKQWKILHHNYLHVAILTNANLWVLAPQGLSKFGHLADGLLDLILIEQTTRKEFLRFIKRNGNSKNQYEFFFTNLIKVKEIEIELKVTNNNSIYSKIFNTNNQLESDSSNEEHSDHENKPSSIQKHDPHPLNVSMSNDNRHHHYHSNKQTQESFNSMRLSNNSNHQENEDDSSQIDSSNSKVQLRRRNIFQSLKLKKDKVSLSRSSSAYGGQYIPKKENQQSSDKTLRPAKSFINLLLGGNSSSEKEGQSSTVKQNCPPAVTNERRSSVISRLSCVEYGKKSTSVKNHGQNKKQECMWNLDFTPYNLSLIRIKCFHRFLPVFGVGSYPDTVLKEIKYSCF</sequence>
<dbReference type="SUPFAM" id="SSF111331">
    <property type="entry name" value="NAD kinase/diacylglycerol kinase-like"/>
    <property type="match status" value="1"/>
</dbReference>
<feature type="domain" description="DAGKc" evidence="2">
    <location>
        <begin position="189"/>
        <end position="344"/>
    </location>
</feature>
<dbReference type="Proteomes" id="UP000663891">
    <property type="component" value="Unassembled WGS sequence"/>
</dbReference>
<feature type="region of interest" description="Disordered" evidence="1">
    <location>
        <begin position="576"/>
        <end position="655"/>
    </location>
</feature>